<dbReference type="AlphaFoldDB" id="A0A0W8FXH4"/>
<dbReference type="SUPFAM" id="SSF56954">
    <property type="entry name" value="Outer membrane efflux proteins (OEP)"/>
    <property type="match status" value="1"/>
</dbReference>
<dbReference type="GO" id="GO:0015562">
    <property type="term" value="F:efflux transmembrane transporter activity"/>
    <property type="evidence" value="ECO:0007669"/>
    <property type="project" value="InterPro"/>
</dbReference>
<dbReference type="Pfam" id="PF02321">
    <property type="entry name" value="OEP"/>
    <property type="match status" value="1"/>
</dbReference>
<dbReference type="EMBL" id="LNQE01000653">
    <property type="protein sequence ID" value="KUG25558.1"/>
    <property type="molecule type" value="Genomic_DNA"/>
</dbReference>
<protein>
    <submittedName>
        <fullName evidence="1">Heavy metal rnd efflux outer membrane protein, czcc family</fullName>
    </submittedName>
</protein>
<gene>
    <name evidence="1" type="ORF">ASZ90_004614</name>
</gene>
<dbReference type="InterPro" id="IPR003423">
    <property type="entry name" value="OMP_efflux"/>
</dbReference>
<organism evidence="1">
    <name type="scientific">hydrocarbon metagenome</name>
    <dbReference type="NCBI Taxonomy" id="938273"/>
    <lineage>
        <taxon>unclassified sequences</taxon>
        <taxon>metagenomes</taxon>
        <taxon>ecological metagenomes</taxon>
    </lineage>
</organism>
<comment type="caution">
    <text evidence="1">The sequence shown here is derived from an EMBL/GenBank/DDBJ whole genome shotgun (WGS) entry which is preliminary data.</text>
</comment>
<proteinExistence type="predicted"/>
<dbReference type="Gene3D" id="1.20.1600.10">
    <property type="entry name" value="Outer membrane efflux proteins (OEP)"/>
    <property type="match status" value="1"/>
</dbReference>
<accession>A0A0W8FXH4</accession>
<reference evidence="1" key="1">
    <citation type="journal article" date="2015" name="Proc. Natl. Acad. Sci. U.S.A.">
        <title>Networks of energetic and metabolic interactions define dynamics in microbial communities.</title>
        <authorList>
            <person name="Embree M."/>
            <person name="Liu J.K."/>
            <person name="Al-Bassam M.M."/>
            <person name="Zengler K."/>
        </authorList>
    </citation>
    <scope>NUCLEOTIDE SEQUENCE</scope>
</reference>
<evidence type="ECO:0000313" key="1">
    <source>
        <dbReference type="EMBL" id="KUG25558.1"/>
    </source>
</evidence>
<sequence length="92" mass="10594">MLSVVSNINSSFNNLLSAYNNSTRLKEEVIPESENAYEITRQGYLQGRFAFIDLLDAQRTLFDTEAQYLLELADYYKSLIELENITGKTFIN</sequence>
<name>A0A0W8FXH4_9ZZZZ</name>